<dbReference type="Gene3D" id="3.40.50.80">
    <property type="entry name" value="Nucleotide-binding domain of ferredoxin-NADP reductase (FNR) module"/>
    <property type="match status" value="1"/>
</dbReference>
<evidence type="ECO:0000313" key="5">
    <source>
        <dbReference type="EMBL" id="MUU79415.1"/>
    </source>
</evidence>
<keyword evidence="3" id="KW-1133">Transmembrane helix</keyword>
<evidence type="ECO:0000256" key="1">
    <source>
        <dbReference type="ARBA" id="ARBA00022630"/>
    </source>
</evidence>
<dbReference type="GO" id="GO:0010181">
    <property type="term" value="F:FMN binding"/>
    <property type="evidence" value="ECO:0007669"/>
    <property type="project" value="InterPro"/>
</dbReference>
<dbReference type="AlphaFoldDB" id="A0A6L6UAN4"/>
<dbReference type="InterPro" id="IPR001433">
    <property type="entry name" value="OxRdtase_FAD/NAD-bd"/>
</dbReference>
<keyword evidence="6" id="KW-1185">Reference proteome</keyword>
<feature type="domain" description="Flavodoxin-like" evidence="4">
    <location>
        <begin position="341"/>
        <end position="478"/>
    </location>
</feature>
<dbReference type="RefSeq" id="WP_157364486.1">
    <property type="nucleotide sequence ID" value="NZ_WOWS01000005.1"/>
</dbReference>
<evidence type="ECO:0000256" key="3">
    <source>
        <dbReference type="SAM" id="Phobius"/>
    </source>
</evidence>
<accession>A0A6L6UAN4</accession>
<keyword evidence="3" id="KW-0472">Membrane</keyword>
<dbReference type="InterPro" id="IPR005625">
    <property type="entry name" value="PepSY-ass_TM"/>
</dbReference>
<evidence type="ECO:0000256" key="2">
    <source>
        <dbReference type="ARBA" id="ARBA00023797"/>
    </source>
</evidence>
<dbReference type="InterPro" id="IPR001709">
    <property type="entry name" value="Flavoprot_Pyr_Nucl_cyt_Rdtase"/>
</dbReference>
<dbReference type="InterPro" id="IPR039261">
    <property type="entry name" value="FNR_nucleotide-bd"/>
</dbReference>
<dbReference type="InterPro" id="IPR029039">
    <property type="entry name" value="Flavoprotein-like_sf"/>
</dbReference>
<dbReference type="EMBL" id="WOWS01000005">
    <property type="protein sequence ID" value="MUU79415.1"/>
    <property type="molecule type" value="Genomic_DNA"/>
</dbReference>
<keyword evidence="1" id="KW-0285">Flavoprotein</keyword>
<dbReference type="GO" id="GO:0016491">
    <property type="term" value="F:oxidoreductase activity"/>
    <property type="evidence" value="ECO:0007669"/>
    <property type="project" value="InterPro"/>
</dbReference>
<dbReference type="GO" id="GO:0005829">
    <property type="term" value="C:cytosol"/>
    <property type="evidence" value="ECO:0007669"/>
    <property type="project" value="TreeGrafter"/>
</dbReference>
<dbReference type="SUPFAM" id="SSF52343">
    <property type="entry name" value="Ferredoxin reductase-like, C-terminal NADP-linked domain"/>
    <property type="match status" value="1"/>
</dbReference>
<dbReference type="SUPFAM" id="SSF52218">
    <property type="entry name" value="Flavoproteins"/>
    <property type="match status" value="1"/>
</dbReference>
<sequence length="727" mass="82688">MTISIWRFSHLMLALVSSVFILLASVTGVVLAFQPISEQLEPYKISDFEDVKVAETVTQLHKKYPEVLEIQVDANQFVLASVINENGESLNGYINPKTAEFLGDRIEVSNFFKWVTNFHRSLFLKSIGRFFVGLCSFFLFLIAISGTVLILKRQGGLKQFFSKVVNENFNQYWHVVLGRLNLIPIIIITLTGIYLSAEKFNLLPVRSVKHLIDFDTLSESPKQDFQNFSVFKSIYLSEVKRIEFPFSNDVEDYFTLSLKDKELIVNQFTGEVLSEINYPLVTLFSDLSLLLHTGQGSIFWSIILAVASVNILFFMYSGFAMTLKRRQSKLKNKFKKDACKYVILVGSENGGTLPFANQLQQQLLKAGETVYITELNNYDTFSNAEHFIVLTATYGEGEAPANANKFLERLNIIKQTQNISYSVVGFGSLAYPEFCKFAFDVDKALSIKFQQELPVFTINDKSVESFEEWLTLWNKNKKLPIKISKEKLTVKPKLNVGLTVLDKTKVEDHPDDTFLMRLKSNTRKFTSGDLLAIYPNNDYRERLYSIGKVDNYMQLSIKLHENGLGSGFLNSFSKGDSFKARIITNSAFHFPKKASRVILIANGTGIAPFLGMLNQNIKQLETHLYYGLRQKESFDIYKSALKESQSKNQLKTLNLALSREMPKTYVQDLIKRDASFIAETLKNNGVVMICGSLAMQNDVLSVLDSITTENLKQPLEYFNSQIKTDCY</sequence>
<dbReference type="PROSITE" id="PS50902">
    <property type="entry name" value="FLAVODOXIN_LIKE"/>
    <property type="match status" value="1"/>
</dbReference>
<keyword evidence="3" id="KW-0812">Transmembrane</keyword>
<dbReference type="EC" id="1.6.2.4" evidence="2"/>
<gene>
    <name evidence="5" type="ORF">GN138_13245</name>
</gene>
<dbReference type="InterPro" id="IPR017938">
    <property type="entry name" value="Riboflavin_synthase-like_b-brl"/>
</dbReference>
<name>A0A6L6UAN4_9FLAO</name>
<feature type="transmembrane region" description="Helical" evidence="3">
    <location>
        <begin position="130"/>
        <end position="151"/>
    </location>
</feature>
<dbReference type="SUPFAM" id="SSF63380">
    <property type="entry name" value="Riboflavin synthase domain-like"/>
    <property type="match status" value="1"/>
</dbReference>
<dbReference type="InterPro" id="IPR008254">
    <property type="entry name" value="Flavodoxin/NO_synth"/>
</dbReference>
<dbReference type="GO" id="GO:0050660">
    <property type="term" value="F:flavin adenine dinucleotide binding"/>
    <property type="evidence" value="ECO:0007669"/>
    <property type="project" value="TreeGrafter"/>
</dbReference>
<dbReference type="Proteomes" id="UP000478208">
    <property type="component" value="Unassembled WGS sequence"/>
</dbReference>
<dbReference type="Pfam" id="PF03929">
    <property type="entry name" value="PepSY_TM"/>
    <property type="match status" value="1"/>
</dbReference>
<dbReference type="PRINTS" id="PR00371">
    <property type="entry name" value="FPNCR"/>
</dbReference>
<feature type="transmembrane region" description="Helical" evidence="3">
    <location>
        <begin position="172"/>
        <end position="195"/>
    </location>
</feature>
<dbReference type="PANTHER" id="PTHR19384">
    <property type="entry name" value="NITRIC OXIDE SYNTHASE-RELATED"/>
    <property type="match status" value="1"/>
</dbReference>
<dbReference type="Gene3D" id="3.40.50.360">
    <property type="match status" value="1"/>
</dbReference>
<protein>
    <recommendedName>
        <fullName evidence="2">NADPH--hemoprotein reductase</fullName>
        <ecNumber evidence="2">1.6.2.4</ecNumber>
    </recommendedName>
</protein>
<evidence type="ECO:0000259" key="4">
    <source>
        <dbReference type="PROSITE" id="PS50902"/>
    </source>
</evidence>
<feature type="transmembrane region" description="Helical" evidence="3">
    <location>
        <begin position="298"/>
        <end position="323"/>
    </location>
</feature>
<dbReference type="Pfam" id="PF00258">
    <property type="entry name" value="Flavodoxin_1"/>
    <property type="match status" value="1"/>
</dbReference>
<dbReference type="Pfam" id="PF00175">
    <property type="entry name" value="NAD_binding_1"/>
    <property type="match status" value="1"/>
</dbReference>
<organism evidence="5 6">
    <name type="scientific">Winogradskyella endarachnes</name>
    <dbReference type="NCBI Taxonomy" id="2681965"/>
    <lineage>
        <taxon>Bacteria</taxon>
        <taxon>Pseudomonadati</taxon>
        <taxon>Bacteroidota</taxon>
        <taxon>Flavobacteriia</taxon>
        <taxon>Flavobacteriales</taxon>
        <taxon>Flavobacteriaceae</taxon>
        <taxon>Winogradskyella</taxon>
    </lineage>
</organism>
<comment type="caution">
    <text evidence="5">The sequence shown here is derived from an EMBL/GenBank/DDBJ whole genome shotgun (WGS) entry which is preliminary data.</text>
</comment>
<evidence type="ECO:0000313" key="6">
    <source>
        <dbReference type="Proteomes" id="UP000478208"/>
    </source>
</evidence>
<reference evidence="5 6" key="1">
    <citation type="submission" date="2019-12" db="EMBL/GenBank/DDBJ databases">
        <authorList>
            <person name="Li J."/>
        </authorList>
    </citation>
    <scope>NUCLEOTIDE SEQUENCE [LARGE SCALE GENOMIC DNA]</scope>
    <source>
        <strain evidence="5 6">HL2-2</strain>
    </source>
</reference>
<dbReference type="PANTHER" id="PTHR19384:SF17">
    <property type="entry name" value="NADPH--CYTOCHROME P450 REDUCTASE"/>
    <property type="match status" value="1"/>
</dbReference>
<proteinExistence type="predicted"/>